<comment type="caution">
    <text evidence="1">The sequence shown here is derived from an EMBL/GenBank/DDBJ whole genome shotgun (WGS) entry which is preliminary data.</text>
</comment>
<name>A0ACB9HQ63_9ASTR</name>
<dbReference type="Proteomes" id="UP001056120">
    <property type="component" value="Linkage Group LG11"/>
</dbReference>
<dbReference type="EMBL" id="CM042028">
    <property type="protein sequence ID" value="KAI3797747.1"/>
    <property type="molecule type" value="Genomic_DNA"/>
</dbReference>
<sequence>MVIDSLRRNEKTLETFCDGAFFAVRHNWAHPPSRYASGMPPGKFRELLVLGGTSIESLLGLSILPTSTAERCIEIVRLRATKDVILLKGINTWTCGARFVEVPITLRIALIQQDTPQTTMLTDELASLMLAREMETLMEKAQVKSVQHFVPDPPPVPTTQNYRLEPIEDGFFNDDEIEIEESSADTVGDGLESEDGCIVEGLLELDEQEEELEEELVQSWEDEFGDELVDLPTPSKEKFNPLGDLRVLEDLLYQEPSVGKEEEGATETKVTMGKRKEDWSQGQLKSEGTTTEAAQCSITG</sequence>
<proteinExistence type="predicted"/>
<reference evidence="1 2" key="2">
    <citation type="journal article" date="2022" name="Mol. Ecol. Resour.">
        <title>The genomes of chicory, endive, great burdock and yacon provide insights into Asteraceae paleo-polyploidization history and plant inulin production.</title>
        <authorList>
            <person name="Fan W."/>
            <person name="Wang S."/>
            <person name="Wang H."/>
            <person name="Wang A."/>
            <person name="Jiang F."/>
            <person name="Liu H."/>
            <person name="Zhao H."/>
            <person name="Xu D."/>
            <person name="Zhang Y."/>
        </authorList>
    </citation>
    <scope>NUCLEOTIDE SEQUENCE [LARGE SCALE GENOMIC DNA]</scope>
    <source>
        <strain evidence="2">cv. Yunnan</strain>
        <tissue evidence="1">Leaves</tissue>
    </source>
</reference>
<reference evidence="2" key="1">
    <citation type="journal article" date="2022" name="Mol. Ecol. Resour.">
        <title>The genomes of chicory, endive, great burdock and yacon provide insights into Asteraceae palaeo-polyploidization history and plant inulin production.</title>
        <authorList>
            <person name="Fan W."/>
            <person name="Wang S."/>
            <person name="Wang H."/>
            <person name="Wang A."/>
            <person name="Jiang F."/>
            <person name="Liu H."/>
            <person name="Zhao H."/>
            <person name="Xu D."/>
            <person name="Zhang Y."/>
        </authorList>
    </citation>
    <scope>NUCLEOTIDE SEQUENCE [LARGE SCALE GENOMIC DNA]</scope>
    <source>
        <strain evidence="2">cv. Yunnan</strain>
    </source>
</reference>
<gene>
    <name evidence="1" type="ORF">L1987_33010</name>
</gene>
<keyword evidence="2" id="KW-1185">Reference proteome</keyword>
<evidence type="ECO:0000313" key="1">
    <source>
        <dbReference type="EMBL" id="KAI3797747.1"/>
    </source>
</evidence>
<organism evidence="1 2">
    <name type="scientific">Smallanthus sonchifolius</name>
    <dbReference type="NCBI Taxonomy" id="185202"/>
    <lineage>
        <taxon>Eukaryota</taxon>
        <taxon>Viridiplantae</taxon>
        <taxon>Streptophyta</taxon>
        <taxon>Embryophyta</taxon>
        <taxon>Tracheophyta</taxon>
        <taxon>Spermatophyta</taxon>
        <taxon>Magnoliopsida</taxon>
        <taxon>eudicotyledons</taxon>
        <taxon>Gunneridae</taxon>
        <taxon>Pentapetalae</taxon>
        <taxon>asterids</taxon>
        <taxon>campanulids</taxon>
        <taxon>Asterales</taxon>
        <taxon>Asteraceae</taxon>
        <taxon>Asteroideae</taxon>
        <taxon>Heliantheae alliance</taxon>
        <taxon>Millerieae</taxon>
        <taxon>Smallanthus</taxon>
    </lineage>
</organism>
<evidence type="ECO:0000313" key="2">
    <source>
        <dbReference type="Proteomes" id="UP001056120"/>
    </source>
</evidence>
<accession>A0ACB9HQ63</accession>
<protein>
    <submittedName>
        <fullName evidence="1">Uncharacterized protein</fullName>
    </submittedName>
</protein>